<organism evidence="1 2">
    <name type="scientific">Halosolutus amylolyticus</name>
    <dbReference type="NCBI Taxonomy" id="2932267"/>
    <lineage>
        <taxon>Archaea</taxon>
        <taxon>Methanobacteriati</taxon>
        <taxon>Methanobacteriota</taxon>
        <taxon>Stenosarchaea group</taxon>
        <taxon>Halobacteria</taxon>
        <taxon>Halobacteriales</taxon>
        <taxon>Natrialbaceae</taxon>
        <taxon>Halosolutus</taxon>
    </lineage>
</organism>
<dbReference type="AlphaFoldDB" id="A0ABD5PIS4"/>
<dbReference type="PANTHER" id="PTHR48228:SF5">
    <property type="entry name" value="ALPHA-METHYLACYL-COA RACEMASE"/>
    <property type="match status" value="1"/>
</dbReference>
<dbReference type="Pfam" id="PF02515">
    <property type="entry name" value="CoA_transf_3"/>
    <property type="match status" value="1"/>
</dbReference>
<accession>A0ABD5PIS4</accession>
<protein>
    <submittedName>
        <fullName evidence="1">CaiB/BaiF CoA transferase family protein</fullName>
    </submittedName>
</protein>
<sequence length="403" mass="43777">MHDFLENIRILDLSRLLPGQYTTSLLADLGAEIVMVEHPAHGNPSRHRPPKIDGRGAAQLLRDRGKRSVAIDLKDDRGREACLSLAASADVVLEGFRPGTADRLGVGYDDVREANEEVVYCSLTGYGQDGPYSERPGHDINYIGIGGLLSLTGEQDGQPTVPGYPIADLAGALYASTAITAALAGRAGEPVHLDVSMADVVASFSMTYADRLLGGSESPKRGETVLTGYHPGYRVYQAADGKLLTIGALEDRFWKNLCTATDLESISDENVDFSSDVDESKQEALVEMLAATIAERPRDEWLQIFDEHDVPAGPVNDFEEIFSDPHLRKRGLFEETGSEESEDHWSAKELAFKHTFGDRGDRTKKDAPSCGEDTETLLSSIGYDPETIEALAAHGVIKTATDR</sequence>
<dbReference type="Gene3D" id="3.30.1540.10">
    <property type="entry name" value="formyl-coa transferase, domain 3"/>
    <property type="match status" value="1"/>
</dbReference>
<dbReference type="EMBL" id="JBHSFA010000001">
    <property type="protein sequence ID" value="MFC4540353.1"/>
    <property type="molecule type" value="Genomic_DNA"/>
</dbReference>
<reference evidence="1 2" key="1">
    <citation type="journal article" date="2019" name="Int. J. Syst. Evol. Microbiol.">
        <title>The Global Catalogue of Microorganisms (GCM) 10K type strain sequencing project: providing services to taxonomists for standard genome sequencing and annotation.</title>
        <authorList>
            <consortium name="The Broad Institute Genomics Platform"/>
            <consortium name="The Broad Institute Genome Sequencing Center for Infectious Disease"/>
            <person name="Wu L."/>
            <person name="Ma J."/>
        </authorList>
    </citation>
    <scope>NUCLEOTIDE SEQUENCE [LARGE SCALE GENOMIC DNA]</scope>
    <source>
        <strain evidence="1 2">WLHS5</strain>
    </source>
</reference>
<proteinExistence type="predicted"/>
<dbReference type="PANTHER" id="PTHR48228">
    <property type="entry name" value="SUCCINYL-COA--D-CITRAMALATE COA-TRANSFERASE"/>
    <property type="match status" value="1"/>
</dbReference>
<dbReference type="InterPro" id="IPR023606">
    <property type="entry name" value="CoA-Trfase_III_dom_1_sf"/>
</dbReference>
<name>A0ABD5PIS4_9EURY</name>
<keyword evidence="2" id="KW-1185">Reference proteome</keyword>
<keyword evidence="1" id="KW-0808">Transferase</keyword>
<gene>
    <name evidence="1" type="ORF">ACFO5R_00160</name>
</gene>
<dbReference type="Gene3D" id="3.40.50.10540">
    <property type="entry name" value="Crotonobetainyl-coa:carnitine coa-transferase, domain 1"/>
    <property type="match status" value="1"/>
</dbReference>
<comment type="caution">
    <text evidence="1">The sequence shown here is derived from an EMBL/GenBank/DDBJ whole genome shotgun (WGS) entry which is preliminary data.</text>
</comment>
<dbReference type="GO" id="GO:0016740">
    <property type="term" value="F:transferase activity"/>
    <property type="evidence" value="ECO:0007669"/>
    <property type="project" value="UniProtKB-KW"/>
</dbReference>
<dbReference type="InterPro" id="IPR003673">
    <property type="entry name" value="CoA-Trfase_fam_III"/>
</dbReference>
<dbReference type="InterPro" id="IPR050509">
    <property type="entry name" value="CoA-transferase_III"/>
</dbReference>
<evidence type="ECO:0000313" key="1">
    <source>
        <dbReference type="EMBL" id="MFC4540353.1"/>
    </source>
</evidence>
<dbReference type="Proteomes" id="UP001595898">
    <property type="component" value="Unassembled WGS sequence"/>
</dbReference>
<dbReference type="RefSeq" id="WP_250142399.1">
    <property type="nucleotide sequence ID" value="NZ_JALIQP010000007.1"/>
</dbReference>
<dbReference type="SUPFAM" id="SSF89796">
    <property type="entry name" value="CoA-transferase family III (CaiB/BaiF)"/>
    <property type="match status" value="1"/>
</dbReference>
<dbReference type="InterPro" id="IPR044855">
    <property type="entry name" value="CoA-Trfase_III_dom3_sf"/>
</dbReference>
<evidence type="ECO:0000313" key="2">
    <source>
        <dbReference type="Proteomes" id="UP001595898"/>
    </source>
</evidence>